<dbReference type="PROSITE" id="PS50234">
    <property type="entry name" value="VWFA"/>
    <property type="match status" value="10"/>
</dbReference>
<evidence type="ECO:0000256" key="3">
    <source>
        <dbReference type="ARBA" id="ARBA00022525"/>
    </source>
</evidence>
<dbReference type="FunFam" id="3.40.50.410:FF:000004">
    <property type="entry name" value="collagen alpha-6(VI) chain"/>
    <property type="match status" value="5"/>
</dbReference>
<dbReference type="Pfam" id="PF01391">
    <property type="entry name" value="Collagen"/>
    <property type="match status" value="3"/>
</dbReference>
<dbReference type="FunFam" id="3.40.50.410:FF:000001">
    <property type="entry name" value="Collagen, type XII, alpha 1"/>
    <property type="match status" value="1"/>
</dbReference>
<dbReference type="GO" id="GO:0007155">
    <property type="term" value="P:cell adhesion"/>
    <property type="evidence" value="ECO:0007669"/>
    <property type="project" value="UniProtKB-KW"/>
</dbReference>
<dbReference type="CDD" id="cd01472">
    <property type="entry name" value="vWA_collagen"/>
    <property type="match status" value="6"/>
</dbReference>
<dbReference type="FunFam" id="3.40.50.410:FF:000003">
    <property type="entry name" value="Collagen type VI alpha 3 chain"/>
    <property type="match status" value="1"/>
</dbReference>
<dbReference type="SUPFAM" id="SSF53300">
    <property type="entry name" value="vWA-like"/>
    <property type="match status" value="11"/>
</dbReference>
<dbReference type="InterPro" id="IPR002223">
    <property type="entry name" value="Kunitz_BPTI"/>
</dbReference>
<evidence type="ECO:0000313" key="19">
    <source>
        <dbReference type="RefSeq" id="XP_015744429.1"/>
    </source>
</evidence>
<feature type="compositionally biased region" description="Low complexity" evidence="14">
    <location>
        <begin position="1952"/>
        <end position="1984"/>
    </location>
</feature>
<feature type="domain" description="VWFA" evidence="16">
    <location>
        <begin position="1025"/>
        <end position="1194"/>
    </location>
</feature>
<dbReference type="Pfam" id="PF00092">
    <property type="entry name" value="VWA"/>
    <property type="match status" value="10"/>
</dbReference>
<dbReference type="CDD" id="cd01450">
    <property type="entry name" value="vWFA_subfamily_ECM"/>
    <property type="match status" value="3"/>
</dbReference>
<evidence type="ECO:0000256" key="9">
    <source>
        <dbReference type="ARBA" id="ARBA00023157"/>
    </source>
</evidence>
<evidence type="ECO:0000259" key="17">
    <source>
        <dbReference type="PROSITE" id="PS50279"/>
    </source>
</evidence>
<dbReference type="Pfam" id="PF00014">
    <property type="entry name" value="Kunitz_BPTI"/>
    <property type="match status" value="1"/>
</dbReference>
<comment type="similarity">
    <text evidence="2">Belongs to the venom Kunitz-type family.</text>
</comment>
<keyword evidence="10" id="KW-0325">Glycoprotein</keyword>
<feature type="signal peptide" evidence="15">
    <location>
        <begin position="1"/>
        <end position="21"/>
    </location>
</feature>
<dbReference type="CDD" id="cd22630">
    <property type="entry name" value="Kunitz_collagen_alpha6_VI"/>
    <property type="match status" value="1"/>
</dbReference>
<evidence type="ECO:0000256" key="15">
    <source>
        <dbReference type="SAM" id="SignalP"/>
    </source>
</evidence>
<dbReference type="InterPro" id="IPR008160">
    <property type="entry name" value="Collagen"/>
</dbReference>
<keyword evidence="7" id="KW-0130">Cell adhesion</keyword>
<dbReference type="SUPFAM" id="SSF57362">
    <property type="entry name" value="BPTI-like"/>
    <property type="match status" value="1"/>
</dbReference>
<feature type="domain" description="VWFA" evidence="16">
    <location>
        <begin position="236"/>
        <end position="410"/>
    </location>
</feature>
<evidence type="ECO:0000256" key="12">
    <source>
        <dbReference type="ARBA" id="ARBA00043858"/>
    </source>
</evidence>
<evidence type="ECO:0000256" key="4">
    <source>
        <dbReference type="ARBA" id="ARBA00022530"/>
    </source>
</evidence>
<evidence type="ECO:0000256" key="11">
    <source>
        <dbReference type="ARBA" id="ARBA00023278"/>
    </source>
</evidence>
<dbReference type="SMART" id="SM00327">
    <property type="entry name" value="VWA"/>
    <property type="match status" value="10"/>
</dbReference>
<dbReference type="PANTHER" id="PTHR24020:SF86">
    <property type="entry name" value="COLLAGEN, TYPE VI, ALPHA 4"/>
    <property type="match status" value="1"/>
</dbReference>
<proteinExistence type="inferred from homology"/>
<evidence type="ECO:0000256" key="8">
    <source>
        <dbReference type="ARBA" id="ARBA00023119"/>
    </source>
</evidence>
<comment type="subcellular location">
    <subcellularLocation>
        <location evidence="1">Secreted</location>
        <location evidence="1">Extracellular space</location>
        <location evidence="1">Extracellular matrix</location>
    </subcellularLocation>
</comment>
<dbReference type="InterPro" id="IPR020901">
    <property type="entry name" value="Prtase_inh_Kunz-CS"/>
</dbReference>
<keyword evidence="9" id="KW-1015">Disulfide bond</keyword>
<dbReference type="PROSITE" id="PS50279">
    <property type="entry name" value="BPTI_KUNITZ_2"/>
    <property type="match status" value="1"/>
</dbReference>
<dbReference type="FunFam" id="4.10.410.10:FF:000020">
    <property type="entry name" value="Collagen, type VI, alpha 3"/>
    <property type="match status" value="1"/>
</dbReference>
<feature type="compositionally biased region" description="Low complexity" evidence="14">
    <location>
        <begin position="1999"/>
        <end position="2015"/>
    </location>
</feature>
<dbReference type="OMA" id="RTCCNMY"/>
<dbReference type="OrthoDB" id="6132182at2759"/>
<comment type="function">
    <text evidence="12">Collagen VI acts as a cell-binding protein.</text>
</comment>
<protein>
    <submittedName>
        <fullName evidence="19">Collagen alpha-6(VI) chain-like</fullName>
    </submittedName>
</protein>
<keyword evidence="8" id="KW-0176">Collagen</keyword>
<evidence type="ECO:0000256" key="6">
    <source>
        <dbReference type="ARBA" id="ARBA00022737"/>
    </source>
</evidence>
<dbReference type="InterPro" id="IPR036465">
    <property type="entry name" value="vWFA_dom_sf"/>
</dbReference>
<evidence type="ECO:0000256" key="13">
    <source>
        <dbReference type="ARBA" id="ARBA00044000"/>
    </source>
</evidence>
<feature type="domain" description="BPTI/Kunitz inhibitor" evidence="17">
    <location>
        <begin position="2677"/>
        <end position="2727"/>
    </location>
</feature>
<gene>
    <name evidence="19" type="primary">LOC103066465</name>
</gene>
<feature type="domain" description="VWFA" evidence="16">
    <location>
        <begin position="842"/>
        <end position="1013"/>
    </location>
</feature>
<feature type="domain" description="VWFA" evidence="16">
    <location>
        <begin position="634"/>
        <end position="813"/>
    </location>
</feature>
<organism evidence="18 19">
    <name type="scientific">Python bivittatus</name>
    <name type="common">Burmese python</name>
    <name type="synonym">Python molurus bivittatus</name>
    <dbReference type="NCBI Taxonomy" id="176946"/>
    <lineage>
        <taxon>Eukaryota</taxon>
        <taxon>Metazoa</taxon>
        <taxon>Chordata</taxon>
        <taxon>Craniata</taxon>
        <taxon>Vertebrata</taxon>
        <taxon>Euteleostomi</taxon>
        <taxon>Lepidosauria</taxon>
        <taxon>Squamata</taxon>
        <taxon>Bifurcata</taxon>
        <taxon>Unidentata</taxon>
        <taxon>Episquamata</taxon>
        <taxon>Toxicofera</taxon>
        <taxon>Serpentes</taxon>
        <taxon>Henophidia</taxon>
        <taxon>Pythonidae</taxon>
        <taxon>Python</taxon>
    </lineage>
</organism>
<evidence type="ECO:0000256" key="10">
    <source>
        <dbReference type="ARBA" id="ARBA00023180"/>
    </source>
</evidence>
<dbReference type="InterPro" id="IPR002035">
    <property type="entry name" value="VWF_A"/>
</dbReference>
<keyword evidence="11" id="KW-0379">Hydroxylation</keyword>
<feature type="domain" description="VWFA" evidence="16">
    <location>
        <begin position="431"/>
        <end position="603"/>
    </location>
</feature>
<sequence length="2731" mass="302184">MNNWSCILIVSILTTWCCTDGQTTVCRKASVADIVFMVDGSWSIGPNNFKIIQDFLYTLVNSFDIGEDKIQVGMIQYSDNPHNEFFLNFFHHKEDILKKIQKLNYRGGGTYTGKSLKFMLDEQFNEMAGSRHSEGVPQIAVVITDGQSQDNISGPAGEVKNAGITLYAIGIKDAILSELQEIASDPDDTHVYNVEDFAGLQGVSQHILQVLCTTVEEASQHIIHISPACRKATVADIVFLVDSSSSIGVENFQKVKNFLYTLISSLHVGHNQVRIGLAQYSDEIFGEFQLNQYSSKNDILEQIEKLTFRMGSTYTGAALDFIKEEYFTAFSGSRIQENIPQVLILLTDGESNDEIKVPAHKLKDEGILVYVVGIGIQNTTELMNIASQPFNKFLFNIDNFDILQELTSNLLDTMCFALESQIKAFTKRYADVVFLLDSSESMGSANFEKVKKIIAQIVEQLDIGPKKYQIGFAQYSAGGQVEFLLNRYKTKEDILNHIQSSTIFMGGPLRTGSALQFLREVYFIEKAGSRLSQGTPQFAVIFSSAKSEDNVKKAAKDLKKMGVNIATVGILHSDKKEMEKIATPPLVYQVDDVESLDQVHEIIIDVVEAPVQREYDAAVDAHVPAVCSSASVADIVFLVDESTRVGQKNFQLIRTFLLKIINALEIAPDNVRVALVLYSDKPRLEFSLNMFEDKSEVVNYLKRLPYRGGKTHTGAAIDFLRKKVFTKKAGSRKNQGVQQLAVVITDGQSLDKFTGPASKLRRKGVTVYAVGIKNISVSSQLYKIASHPPRKHVTTMESFLQLSNLEYVIKRQLCNEIVSQTLAIPVRLRTLKEGCEETEEADIYFLIDGSGSIEPPDFHDMKVFMIELISMFQVGPDQVRFGVVQYGSVPKKEFLIDQYHTVAQLKKAIKAIQQIGHGTRTGDALWYMQNLFKTSARDKVPQFLIVVTDGKSQDQVTKAAEELRSAGIVVYAIGIKNAIKGELEDIAGTKDRMFFVNDFDSLKLIKHDIVRDICSPEACKNLKADIILLIDTSESMTHLEFEQIKDFIELIVNKSDVGADKVRIGLLQFGFTPEEVFPLNKYNNKGDLRKAITTMRQVQEGARIGKALDFASPYFDSSEGRRLGVKQYLIVVTDEESSDDVRRAARALRKKGVVIYAIGILKANNSQLLDIAGTQDKVFLEDYVESLMFLVKPILFEICNPGEVCKRTEVADIIFVVHGSRDVTDLQFKGIQWLMEAIVDDSVVGKDNVQFGAVVFGTEPIAQFQLNTYSTKFQLKEAIQKLAPLREFTFTARALNFAREQFGAAYGGRSSFLGITKIIVLITDEPTTPTDRPNLPAAAWALKQEGIQVIAVGIDEASRTELAEIVGENRRWFFTPSYNALESLYQNITYLICDESKPACDTDQADLVFLIDGSNSISGQNFSIMKTFMKEVVDSFIIAKDKVRVGVAQYSTEPQKEFYLNEFFKVAEIKEKIGAIDQLKTRTFTGQGLKFVKTFFEPANGSRKNIGVLQYLIVITDGHSDDKVEEAAIALRKDGIQVFAIGIDDVNSFELLKITGTADKVYVLKDFEELQTIKRKFVKEICNPGDRPPPDCDIDISVGVDLSEPANSPSAARLKQKMQASLPWIMQQMSIVNNISCMVASSDDIRFRYQVYTENGQTFFDSGFESYSDEIFQKFWAVQTTVETHLTVDFLQSFWDRSLSPDSAKVKVLLVFSDGPDDKIDMLKTTVDALRRQGLNAFLIIGLEHFPEYRKLQELEFGRGFGYQEPLYYGNPELPSTLRRALDTIIERECCKVCCKCFGEDGIQGIPGYPGNKGKTGFDGYPGYPGEEGGIGSRGPMGSNGTQGEAGCSGARGLKGARGYRGQKGEVGDVGLDGIDGQEGEQGFPGSHGQKGHSGRRGTEGPRGEPGEHGQPGVRGDYGFPGSDNNDPGLPGNRGNMGPQGEPGADGEPGEAGENGATGPSGLRGTPGSEGEPGNEGEQGYPGEAGIQGQQGVSGSKGIPGPQGLQGLPGHQGNPGIKGESGSVGKVGRVGPKGEHGDPGAKGQKGQRGPRGFPGFDGKNGYGLSGRKGTKGLTGSPGNPGRQGEAGDPGSPANKGAKGIQGQMGRDGTPGTNGDPGSQGPPGKMGPKGPKGITAMTPCELVNLTRGNCPCCTGMSKCPVYPTEVVFALDMSEDVTPVSFERMKDIMKSLLKSLQISKSNCPTGARVSVLSYNTNVKYLIRFSDFQREDLLMEAVQRIPLERSSGQRNIGRVMRFVARNAFKRYRQGALIKKVAVFLTAGPSQDATSINTAVLEFSALDITPAVIALSEIPNVREAFLTDDTGRFKLFVWESREEERLDYVSLCSLCYDQCNPVPQCEVVDPPPININMDIAYIMDGSRDVSNEEFETMKEFVSNMLDYFAIASLPVESDRGARVALVQQAPRNFRETGLSSPVTVEFDLTTYNTKNLMKMHIQDSLHQLEGPSALGHALEWTINNVFLEAQRPRKHRVIFTILGSKTSSWDREKLKKMSLEAKCQGFTMFTLALGSEPDDTEMTELSSVPVEQHLLQLGRVDKLELPYALRFSRAFLNLLKKELNYYPVKLQEECEKLDRGDTYQQVVGMTDRIMFPDLKHSDLLQPLELSRKNRQYKILETTQRPIEEQYDQMETKYLSSISVQNGKGTETEEHFEKIQRAKDACSVDMDNGECEDYTLKWHYAKQWNMCFQFWYGGCGGNKNRFETQEECDALCVVSL</sequence>
<dbReference type="PRINTS" id="PR00453">
    <property type="entry name" value="VWFADOMAIN"/>
</dbReference>
<dbReference type="Gene3D" id="3.40.50.410">
    <property type="entry name" value="von Willebrand factor, type A domain"/>
    <property type="match status" value="10"/>
</dbReference>
<dbReference type="InterPro" id="IPR036880">
    <property type="entry name" value="Kunitz_BPTI_sf"/>
</dbReference>
<keyword evidence="6" id="KW-0677">Repeat</keyword>
<feature type="region of interest" description="Disordered" evidence="14">
    <location>
        <begin position="1827"/>
        <end position="2132"/>
    </location>
</feature>
<keyword evidence="18" id="KW-1185">Reference proteome</keyword>
<dbReference type="InterPro" id="IPR050525">
    <property type="entry name" value="ECM_Assembly_Org"/>
</dbReference>
<feature type="chain" id="PRO_5039929651" evidence="15">
    <location>
        <begin position="22"/>
        <end position="2731"/>
    </location>
</feature>
<dbReference type="FunFam" id="3.40.50.410:FF:000021">
    <property type="entry name" value="Collagen, type VI, alpha 3"/>
    <property type="match status" value="1"/>
</dbReference>
<dbReference type="SMART" id="SM00131">
    <property type="entry name" value="KU"/>
    <property type="match status" value="1"/>
</dbReference>
<evidence type="ECO:0000256" key="2">
    <source>
        <dbReference type="ARBA" id="ARBA00008415"/>
    </source>
</evidence>
<name>A0A9F3VZJ9_PYTBI</name>
<comment type="similarity">
    <text evidence="13">Belongs to the type VI collagen family.</text>
</comment>
<feature type="compositionally biased region" description="Basic and acidic residues" evidence="14">
    <location>
        <begin position="1897"/>
        <end position="1908"/>
    </location>
</feature>
<feature type="domain" description="VWFA" evidence="16">
    <location>
        <begin position="2370"/>
        <end position="2571"/>
    </location>
</feature>
<feature type="compositionally biased region" description="Low complexity" evidence="14">
    <location>
        <begin position="2116"/>
        <end position="2132"/>
    </location>
</feature>
<dbReference type="GO" id="GO:0005589">
    <property type="term" value="C:collagen type VI trimer"/>
    <property type="evidence" value="ECO:0007669"/>
    <property type="project" value="UniProtKB-ARBA"/>
</dbReference>
<dbReference type="GeneID" id="103066465"/>
<dbReference type="GO" id="GO:0004867">
    <property type="term" value="F:serine-type endopeptidase inhibitor activity"/>
    <property type="evidence" value="ECO:0007669"/>
    <property type="project" value="InterPro"/>
</dbReference>
<dbReference type="Gene3D" id="4.10.410.10">
    <property type="entry name" value="Pancreatic trypsin inhibitor Kunitz domain"/>
    <property type="match status" value="1"/>
</dbReference>
<dbReference type="FunFam" id="3.40.50.410:FF:000016">
    <property type="entry name" value="Collagen type VI alpha 3 chain"/>
    <property type="match status" value="1"/>
</dbReference>
<keyword evidence="5 15" id="KW-0732">Signal</keyword>
<dbReference type="RefSeq" id="XP_015744429.1">
    <property type="nucleotide sequence ID" value="XM_015888943.2"/>
</dbReference>
<feature type="domain" description="VWFA" evidence="16">
    <location>
        <begin position="1212"/>
        <end position="1388"/>
    </location>
</feature>
<feature type="domain" description="VWFA" evidence="16">
    <location>
        <begin position="33"/>
        <end position="207"/>
    </location>
</feature>
<reference evidence="19" key="1">
    <citation type="submission" date="2025-08" db="UniProtKB">
        <authorList>
            <consortium name="RefSeq"/>
        </authorList>
    </citation>
    <scope>IDENTIFICATION</scope>
    <source>
        <tissue evidence="19">Liver</tissue>
    </source>
</reference>
<dbReference type="KEGG" id="pbi:103066465"/>
<feature type="domain" description="VWFA" evidence="16">
    <location>
        <begin position="2164"/>
        <end position="2309"/>
    </location>
</feature>
<keyword evidence="3" id="KW-0964">Secreted</keyword>
<evidence type="ECO:0000256" key="1">
    <source>
        <dbReference type="ARBA" id="ARBA00004498"/>
    </source>
</evidence>
<keyword evidence="4" id="KW-0272">Extracellular matrix</keyword>
<dbReference type="Proteomes" id="UP000695026">
    <property type="component" value="Unplaced"/>
</dbReference>
<evidence type="ECO:0000313" key="18">
    <source>
        <dbReference type="Proteomes" id="UP000695026"/>
    </source>
</evidence>
<dbReference type="PROSITE" id="PS00280">
    <property type="entry name" value="BPTI_KUNITZ_1"/>
    <property type="match status" value="1"/>
</dbReference>
<dbReference type="PANTHER" id="PTHR24020">
    <property type="entry name" value="COLLAGEN ALPHA"/>
    <property type="match status" value="1"/>
</dbReference>
<feature type="domain" description="VWFA" evidence="16">
    <location>
        <begin position="1406"/>
        <end position="1581"/>
    </location>
</feature>
<accession>A0A9F3VZJ9</accession>
<evidence type="ECO:0000259" key="16">
    <source>
        <dbReference type="PROSITE" id="PS50234"/>
    </source>
</evidence>
<evidence type="ECO:0000256" key="14">
    <source>
        <dbReference type="SAM" id="MobiDB-lite"/>
    </source>
</evidence>
<evidence type="ECO:0000256" key="7">
    <source>
        <dbReference type="ARBA" id="ARBA00022889"/>
    </source>
</evidence>
<evidence type="ECO:0000256" key="5">
    <source>
        <dbReference type="ARBA" id="ARBA00022729"/>
    </source>
</evidence>
<dbReference type="PRINTS" id="PR00759">
    <property type="entry name" value="BASICPTASE"/>
</dbReference>